<feature type="domain" description="GH18" evidence="3">
    <location>
        <begin position="65"/>
        <end position="329"/>
    </location>
</feature>
<dbReference type="OrthoDB" id="73875at2759"/>
<evidence type="ECO:0000256" key="2">
    <source>
        <dbReference type="SAM" id="SignalP"/>
    </source>
</evidence>
<dbReference type="InterPro" id="IPR017853">
    <property type="entry name" value="GH"/>
</dbReference>
<dbReference type="GeneID" id="80904474"/>
<name>A0A9W8XV80_9PLEO</name>
<sequence length="329" mass="37134">MHLLCLSAFAGALAIASNVTFFGAPRFSLHDTLPNRDSHGNVLIAQDFRNTVDKPSCGGGSSANARSIAYYQEWNIRTRPCDKVRPSQIKIDGLTQLNLAFAYIDPKSFQIRLQNPQDDIVYREFVELKNRGIQVWLGVGGWEFSDEGPTRTTWSDLASSPANRKTFITSTLRFLKEYGFQGLDVDWEWPASSSRGGYPEDTQNQVNLMKELRDALGKDYGLTCVLPHDNTFLQGIDVKGLSQHVDWFNILTYDLHGSWDENNPAIGARIRPHTDLKEIDTHLEAMWATGVHPSKFTLGLAYYGPYYQGSEPDSELYRRRYQCNAIVLG</sequence>
<keyword evidence="5" id="KW-1185">Reference proteome</keyword>
<dbReference type="GO" id="GO:0008843">
    <property type="term" value="F:endochitinase activity"/>
    <property type="evidence" value="ECO:0007669"/>
    <property type="project" value="UniProtKB-EC"/>
</dbReference>
<dbReference type="PROSITE" id="PS51910">
    <property type="entry name" value="GH18_2"/>
    <property type="match status" value="1"/>
</dbReference>
<evidence type="ECO:0000313" key="4">
    <source>
        <dbReference type="EMBL" id="KAJ4360382.1"/>
    </source>
</evidence>
<keyword evidence="2" id="KW-0732">Signal</keyword>
<dbReference type="SUPFAM" id="SSF51445">
    <property type="entry name" value="(Trans)glycosidases"/>
    <property type="match status" value="1"/>
</dbReference>
<feature type="signal peptide" evidence="2">
    <location>
        <begin position="1"/>
        <end position="16"/>
    </location>
</feature>
<organism evidence="4 5">
    <name type="scientific">Didymosphaeria variabile</name>
    <dbReference type="NCBI Taxonomy" id="1932322"/>
    <lineage>
        <taxon>Eukaryota</taxon>
        <taxon>Fungi</taxon>
        <taxon>Dikarya</taxon>
        <taxon>Ascomycota</taxon>
        <taxon>Pezizomycotina</taxon>
        <taxon>Dothideomycetes</taxon>
        <taxon>Pleosporomycetidae</taxon>
        <taxon>Pleosporales</taxon>
        <taxon>Massarineae</taxon>
        <taxon>Didymosphaeriaceae</taxon>
        <taxon>Didymosphaeria</taxon>
    </lineage>
</organism>
<dbReference type="RefSeq" id="XP_056076584.1">
    <property type="nucleotide sequence ID" value="XM_056209762.1"/>
</dbReference>
<dbReference type="InterPro" id="IPR050314">
    <property type="entry name" value="Glycosyl_Hydrlase_18"/>
</dbReference>
<feature type="chain" id="PRO_5040948342" description="chitinase" evidence="2">
    <location>
        <begin position="17"/>
        <end position="329"/>
    </location>
</feature>
<dbReference type="Proteomes" id="UP001140513">
    <property type="component" value="Unassembled WGS sequence"/>
</dbReference>
<dbReference type="EMBL" id="JAPEUX010000001">
    <property type="protein sequence ID" value="KAJ4360382.1"/>
    <property type="molecule type" value="Genomic_DNA"/>
</dbReference>
<gene>
    <name evidence="4" type="ORF">N0V89_000944</name>
</gene>
<accession>A0A9W8XV80</accession>
<dbReference type="PANTHER" id="PTHR11177">
    <property type="entry name" value="CHITINASE"/>
    <property type="match status" value="1"/>
</dbReference>
<dbReference type="GO" id="GO:0005975">
    <property type="term" value="P:carbohydrate metabolic process"/>
    <property type="evidence" value="ECO:0007669"/>
    <property type="project" value="InterPro"/>
</dbReference>
<evidence type="ECO:0000313" key="5">
    <source>
        <dbReference type="Proteomes" id="UP001140513"/>
    </source>
</evidence>
<dbReference type="EC" id="3.2.1.14" evidence="1"/>
<evidence type="ECO:0000256" key="1">
    <source>
        <dbReference type="ARBA" id="ARBA00012729"/>
    </source>
</evidence>
<dbReference type="PANTHER" id="PTHR11177:SF333">
    <property type="entry name" value="CHITINASE"/>
    <property type="match status" value="1"/>
</dbReference>
<dbReference type="SMART" id="SM00636">
    <property type="entry name" value="Glyco_18"/>
    <property type="match status" value="1"/>
</dbReference>
<dbReference type="AlphaFoldDB" id="A0A9W8XV80"/>
<protein>
    <recommendedName>
        <fullName evidence="1">chitinase</fullName>
        <ecNumber evidence="1">3.2.1.14</ecNumber>
    </recommendedName>
</protein>
<comment type="caution">
    <text evidence="4">The sequence shown here is derived from an EMBL/GenBank/DDBJ whole genome shotgun (WGS) entry which is preliminary data.</text>
</comment>
<dbReference type="InterPro" id="IPR011583">
    <property type="entry name" value="Chitinase_II/V-like_cat"/>
</dbReference>
<dbReference type="InterPro" id="IPR001223">
    <property type="entry name" value="Glyco_hydro18_cat"/>
</dbReference>
<dbReference type="Pfam" id="PF00704">
    <property type="entry name" value="Glyco_hydro_18"/>
    <property type="match status" value="1"/>
</dbReference>
<dbReference type="Gene3D" id="3.20.20.80">
    <property type="entry name" value="Glycosidases"/>
    <property type="match status" value="1"/>
</dbReference>
<proteinExistence type="predicted"/>
<dbReference type="GO" id="GO:0008061">
    <property type="term" value="F:chitin binding"/>
    <property type="evidence" value="ECO:0007669"/>
    <property type="project" value="InterPro"/>
</dbReference>
<evidence type="ECO:0000259" key="3">
    <source>
        <dbReference type="PROSITE" id="PS51910"/>
    </source>
</evidence>
<reference evidence="4" key="1">
    <citation type="submission" date="2022-10" db="EMBL/GenBank/DDBJ databases">
        <title>Tapping the CABI collections for fungal endophytes: first genome assemblies for Collariella, Neodidymelliopsis, Ascochyta clinopodiicola, Didymella pomorum, Didymosphaeria variabile, Neocosmospora piperis and Neocucurbitaria cava.</title>
        <authorList>
            <person name="Hill R."/>
        </authorList>
    </citation>
    <scope>NUCLEOTIDE SEQUENCE</scope>
    <source>
        <strain evidence="4">IMI 356815</strain>
    </source>
</reference>